<gene>
    <name evidence="7" type="ORF">Q2T42_21090</name>
</gene>
<evidence type="ECO:0000313" key="7">
    <source>
        <dbReference type="EMBL" id="WNZ44305.1"/>
    </source>
</evidence>
<feature type="transmembrane region" description="Helical" evidence="5">
    <location>
        <begin position="68"/>
        <end position="88"/>
    </location>
</feature>
<evidence type="ECO:0000256" key="1">
    <source>
        <dbReference type="ARBA" id="ARBA00004141"/>
    </source>
</evidence>
<dbReference type="InterPro" id="IPR010432">
    <property type="entry name" value="RDD"/>
</dbReference>
<keyword evidence="3 5" id="KW-1133">Transmembrane helix</keyword>
<sequence>MSLFNHIKVRTPESVELEFTLAGIGNRTIALIVDYLIWGALLIGVLMVWLILSVQIQQYFPNTRNIEMWLTAISILLSFAIYTGYFVLFETLWQGQTLGKRYTKIRVIRDDGQPVGATQAILRALVRPIDDIAFIGMLLIILTKREKRLGDWIAGTLVVQEQRPISSANFRLSPEADSLANQLVATQNVAVLLPDDFAVIREYLQRRSMLDNRAKNDLSLKLARQVRDLLEMKELPFEMTADLFLEAVYLAYQRQ</sequence>
<dbReference type="GO" id="GO:0016020">
    <property type="term" value="C:membrane"/>
    <property type="evidence" value="ECO:0007669"/>
    <property type="project" value="UniProtKB-SubCell"/>
</dbReference>
<accession>A0AA97ARN8</accession>
<keyword evidence="4 5" id="KW-0472">Membrane</keyword>
<protein>
    <submittedName>
        <fullName evidence="7">RDD family protein</fullName>
    </submittedName>
</protein>
<dbReference type="RefSeq" id="WP_316426450.1">
    <property type="nucleotide sequence ID" value="NZ_CP130144.1"/>
</dbReference>
<name>A0AA97ARN8_LEPBY</name>
<reference evidence="7" key="1">
    <citation type="journal article" date="2023" name="Plants (Basel)">
        <title>Genomic Analysis of Leptolyngbya boryana CZ1 Reveals Efficient Carbon Fixation Modules.</title>
        <authorList>
            <person name="Bai X."/>
            <person name="Wang H."/>
            <person name="Cheng W."/>
            <person name="Wang J."/>
            <person name="Ma M."/>
            <person name="Hu H."/>
            <person name="Song Z."/>
            <person name="Ma H."/>
            <person name="Fan Y."/>
            <person name="Du C."/>
            <person name="Xu J."/>
        </authorList>
    </citation>
    <scope>NUCLEOTIDE SEQUENCE</scope>
    <source>
        <strain evidence="7">CZ1</strain>
    </source>
</reference>
<organism evidence="7">
    <name type="scientific">Leptolyngbya boryana CZ1</name>
    <dbReference type="NCBI Taxonomy" id="3060204"/>
    <lineage>
        <taxon>Bacteria</taxon>
        <taxon>Bacillati</taxon>
        <taxon>Cyanobacteriota</taxon>
        <taxon>Cyanophyceae</taxon>
        <taxon>Leptolyngbyales</taxon>
        <taxon>Leptolyngbyaceae</taxon>
        <taxon>Leptolyngbya group</taxon>
        <taxon>Leptolyngbya</taxon>
    </lineage>
</organism>
<keyword evidence="2 5" id="KW-0812">Transmembrane</keyword>
<feature type="domain" description="RDD" evidence="6">
    <location>
        <begin position="21"/>
        <end position="155"/>
    </location>
</feature>
<dbReference type="PANTHER" id="PTHR38480:SF1">
    <property type="entry name" value="SLR0254 PROTEIN"/>
    <property type="match status" value="1"/>
</dbReference>
<dbReference type="EMBL" id="CP130144">
    <property type="protein sequence ID" value="WNZ44305.1"/>
    <property type="molecule type" value="Genomic_DNA"/>
</dbReference>
<evidence type="ECO:0000259" key="6">
    <source>
        <dbReference type="Pfam" id="PF06271"/>
    </source>
</evidence>
<reference evidence="7" key="2">
    <citation type="submission" date="2023-07" db="EMBL/GenBank/DDBJ databases">
        <authorList>
            <person name="Bai X.-H."/>
            <person name="Wang H.-H."/>
            <person name="Wang J."/>
            <person name="Ma M.-Y."/>
            <person name="Hu H.-H."/>
            <person name="Song Z.-L."/>
            <person name="Ma H.-G."/>
            <person name="Fan Y."/>
            <person name="Du C.-Y."/>
            <person name="Xu J.-C."/>
        </authorList>
    </citation>
    <scope>NUCLEOTIDE SEQUENCE</scope>
    <source>
        <strain evidence="7">CZ1</strain>
    </source>
</reference>
<evidence type="ECO:0000256" key="5">
    <source>
        <dbReference type="SAM" id="Phobius"/>
    </source>
</evidence>
<dbReference type="Pfam" id="PF06271">
    <property type="entry name" value="RDD"/>
    <property type="match status" value="1"/>
</dbReference>
<evidence type="ECO:0000256" key="4">
    <source>
        <dbReference type="ARBA" id="ARBA00023136"/>
    </source>
</evidence>
<evidence type="ECO:0000256" key="2">
    <source>
        <dbReference type="ARBA" id="ARBA00022692"/>
    </source>
</evidence>
<dbReference type="AlphaFoldDB" id="A0AA97ARN8"/>
<proteinExistence type="predicted"/>
<evidence type="ECO:0000256" key="3">
    <source>
        <dbReference type="ARBA" id="ARBA00022989"/>
    </source>
</evidence>
<dbReference type="PANTHER" id="PTHR38480">
    <property type="entry name" value="SLR0254 PROTEIN"/>
    <property type="match status" value="1"/>
</dbReference>
<comment type="subcellular location">
    <subcellularLocation>
        <location evidence="1">Membrane</location>
        <topology evidence="1">Multi-pass membrane protein</topology>
    </subcellularLocation>
</comment>
<feature type="transmembrane region" description="Helical" evidence="5">
    <location>
        <begin position="35"/>
        <end position="56"/>
    </location>
</feature>